<dbReference type="Proteomes" id="UP001482620">
    <property type="component" value="Unassembled WGS sequence"/>
</dbReference>
<evidence type="ECO:0000313" key="3">
    <source>
        <dbReference type="Proteomes" id="UP001482620"/>
    </source>
</evidence>
<evidence type="ECO:0000256" key="1">
    <source>
        <dbReference type="SAM" id="Phobius"/>
    </source>
</evidence>
<name>A0ABV0UBD0_9TELE</name>
<organism evidence="2 3">
    <name type="scientific">Ilyodon furcidens</name>
    <name type="common">goldbreast splitfin</name>
    <dbReference type="NCBI Taxonomy" id="33524"/>
    <lineage>
        <taxon>Eukaryota</taxon>
        <taxon>Metazoa</taxon>
        <taxon>Chordata</taxon>
        <taxon>Craniata</taxon>
        <taxon>Vertebrata</taxon>
        <taxon>Euteleostomi</taxon>
        <taxon>Actinopterygii</taxon>
        <taxon>Neopterygii</taxon>
        <taxon>Teleostei</taxon>
        <taxon>Neoteleostei</taxon>
        <taxon>Acanthomorphata</taxon>
        <taxon>Ovalentaria</taxon>
        <taxon>Atherinomorphae</taxon>
        <taxon>Cyprinodontiformes</taxon>
        <taxon>Goodeidae</taxon>
        <taxon>Ilyodon</taxon>
    </lineage>
</organism>
<comment type="caution">
    <text evidence="2">The sequence shown here is derived from an EMBL/GenBank/DDBJ whole genome shotgun (WGS) entry which is preliminary data.</text>
</comment>
<feature type="transmembrane region" description="Helical" evidence="1">
    <location>
        <begin position="109"/>
        <end position="133"/>
    </location>
</feature>
<gene>
    <name evidence="2" type="ORF">ILYODFUR_031848</name>
</gene>
<sequence>MKTQNSVSEKITLHQVNEKELNPEIWTYRTVSPGSVQYLLSVLGLGSFCMNYCISAPWHGGDQPVVLLRCSGSPGFITGFSSSALLVLVSLIFFWTTVHKLSRDFGSELFAGVTMVIKAGFGTFGGVGQYQVLLGTEISIFMKFFSRKHEVL</sequence>
<keyword evidence="3" id="KW-1185">Reference proteome</keyword>
<reference evidence="2 3" key="1">
    <citation type="submission" date="2021-06" db="EMBL/GenBank/DDBJ databases">
        <authorList>
            <person name="Palmer J.M."/>
        </authorList>
    </citation>
    <scope>NUCLEOTIDE SEQUENCE [LARGE SCALE GENOMIC DNA]</scope>
    <source>
        <strain evidence="3">if_2019</strain>
        <tissue evidence="2">Muscle</tissue>
    </source>
</reference>
<keyword evidence="1" id="KW-0472">Membrane</keyword>
<accession>A0ABV0UBD0</accession>
<proteinExistence type="predicted"/>
<keyword evidence="1" id="KW-0812">Transmembrane</keyword>
<protein>
    <submittedName>
        <fullName evidence="2">Uncharacterized protein</fullName>
    </submittedName>
</protein>
<dbReference type="EMBL" id="JAHRIQ010062954">
    <property type="protein sequence ID" value="MEQ2242054.1"/>
    <property type="molecule type" value="Genomic_DNA"/>
</dbReference>
<feature type="transmembrane region" description="Helical" evidence="1">
    <location>
        <begin position="36"/>
        <end position="54"/>
    </location>
</feature>
<keyword evidence="1" id="KW-1133">Transmembrane helix</keyword>
<evidence type="ECO:0000313" key="2">
    <source>
        <dbReference type="EMBL" id="MEQ2242054.1"/>
    </source>
</evidence>
<feature type="transmembrane region" description="Helical" evidence="1">
    <location>
        <begin position="75"/>
        <end position="97"/>
    </location>
</feature>